<keyword evidence="4" id="KW-1003">Cell membrane</keyword>
<dbReference type="PANTHER" id="PTHR46494:SF1">
    <property type="entry name" value="CORA FAMILY METAL ION TRANSPORTER (EUROFUNG)"/>
    <property type="match status" value="1"/>
</dbReference>
<dbReference type="GO" id="GO:0000287">
    <property type="term" value="F:magnesium ion binding"/>
    <property type="evidence" value="ECO:0007669"/>
    <property type="project" value="TreeGrafter"/>
</dbReference>
<dbReference type="Proteomes" id="UP000680865">
    <property type="component" value="Unassembled WGS sequence"/>
</dbReference>
<dbReference type="EMBL" id="BOQP01000039">
    <property type="protein sequence ID" value="GIM79611.1"/>
    <property type="molecule type" value="Genomic_DNA"/>
</dbReference>
<dbReference type="Gene3D" id="3.30.460.20">
    <property type="entry name" value="CorA soluble domain-like"/>
    <property type="match status" value="1"/>
</dbReference>
<name>A0A919SY96_9ACTN</name>
<keyword evidence="3" id="KW-0813">Transport</keyword>
<proteinExistence type="inferred from homology"/>
<evidence type="ECO:0000256" key="5">
    <source>
        <dbReference type="ARBA" id="ARBA00022692"/>
    </source>
</evidence>
<dbReference type="Pfam" id="PF01544">
    <property type="entry name" value="CorA"/>
    <property type="match status" value="1"/>
</dbReference>
<dbReference type="CDD" id="cd12822">
    <property type="entry name" value="TmCorA-like"/>
    <property type="match status" value="1"/>
</dbReference>
<dbReference type="GO" id="GO:0005886">
    <property type="term" value="C:plasma membrane"/>
    <property type="evidence" value="ECO:0007669"/>
    <property type="project" value="UniProtKB-SubCell"/>
</dbReference>
<keyword evidence="10" id="KW-1185">Reference proteome</keyword>
<evidence type="ECO:0000313" key="9">
    <source>
        <dbReference type="EMBL" id="GIM79611.1"/>
    </source>
</evidence>
<dbReference type="Gene3D" id="1.20.58.340">
    <property type="entry name" value="Magnesium transport protein CorA, transmembrane region"/>
    <property type="match status" value="2"/>
</dbReference>
<keyword evidence="5 8" id="KW-0812">Transmembrane</keyword>
<dbReference type="GO" id="GO:0050897">
    <property type="term" value="F:cobalt ion binding"/>
    <property type="evidence" value="ECO:0007669"/>
    <property type="project" value="TreeGrafter"/>
</dbReference>
<dbReference type="SUPFAM" id="SSF144083">
    <property type="entry name" value="Magnesium transport protein CorA, transmembrane region"/>
    <property type="match status" value="1"/>
</dbReference>
<evidence type="ECO:0000256" key="1">
    <source>
        <dbReference type="ARBA" id="ARBA00004651"/>
    </source>
</evidence>
<dbReference type="SUPFAM" id="SSF143865">
    <property type="entry name" value="CorA soluble domain-like"/>
    <property type="match status" value="1"/>
</dbReference>
<dbReference type="AlphaFoldDB" id="A0A919SY96"/>
<evidence type="ECO:0000256" key="2">
    <source>
        <dbReference type="ARBA" id="ARBA00009765"/>
    </source>
</evidence>
<evidence type="ECO:0000256" key="8">
    <source>
        <dbReference type="SAM" id="Phobius"/>
    </source>
</evidence>
<dbReference type="GO" id="GO:0015095">
    <property type="term" value="F:magnesium ion transmembrane transporter activity"/>
    <property type="evidence" value="ECO:0007669"/>
    <property type="project" value="TreeGrafter"/>
</dbReference>
<feature type="transmembrane region" description="Helical" evidence="8">
    <location>
        <begin position="303"/>
        <end position="324"/>
    </location>
</feature>
<feature type="transmembrane region" description="Helical" evidence="8">
    <location>
        <begin position="274"/>
        <end position="291"/>
    </location>
</feature>
<evidence type="ECO:0000313" key="10">
    <source>
        <dbReference type="Proteomes" id="UP000680865"/>
    </source>
</evidence>
<accession>A0A919SY96</accession>
<comment type="subcellular location">
    <subcellularLocation>
        <location evidence="1">Cell membrane</location>
        <topology evidence="1">Multi-pass membrane protein</topology>
    </subcellularLocation>
</comment>
<sequence>MPKCPVTTRLYEGGRVVAEGFGAVEAAKKLDEHPDAVLWMDLLDPDEADLQAIAPAFALHPLAVEDAVHDHQRPKLDRYSNHLFMNVYAVQVTTGGPVPTMDKWEISSFITDRALITVRKSDVDITGVLKRWDADPELAKNSGVAFLVYGLLDVVVDGQFAAARALDEAMDKTEDAILEVGGAPRPVRMYGFGLRKALAHLRRPVAPMPSLIEEVLRLEVGLVDDRLKPYYRDVDDHARRATETLDASRDRIIGLLDADLNEQSNALNDITRKLAAWAAIIAVPTALTGWFGQNVPFWGYEKVSGFVASVFLILVSGGSLYVYLKRRGWL</sequence>
<dbReference type="PANTHER" id="PTHR46494">
    <property type="entry name" value="CORA FAMILY METAL ION TRANSPORTER (EUROFUNG)"/>
    <property type="match status" value="1"/>
</dbReference>
<evidence type="ECO:0000256" key="6">
    <source>
        <dbReference type="ARBA" id="ARBA00022989"/>
    </source>
</evidence>
<gene>
    <name evidence="9" type="ORF">Aco04nite_66430</name>
</gene>
<keyword evidence="6 8" id="KW-1133">Transmembrane helix</keyword>
<protein>
    <submittedName>
        <fullName evidence="9">Magnesium transporter CorA</fullName>
    </submittedName>
</protein>
<dbReference type="InterPro" id="IPR045861">
    <property type="entry name" value="CorA_cytoplasmic_dom"/>
</dbReference>
<reference evidence="9" key="1">
    <citation type="submission" date="2021-03" db="EMBL/GenBank/DDBJ databases">
        <title>Whole genome shotgun sequence of Actinoplanes consettensis NBRC 14913.</title>
        <authorList>
            <person name="Komaki H."/>
            <person name="Tamura T."/>
        </authorList>
    </citation>
    <scope>NUCLEOTIDE SEQUENCE</scope>
    <source>
        <strain evidence="9">NBRC 14913</strain>
    </source>
</reference>
<evidence type="ECO:0000256" key="7">
    <source>
        <dbReference type="ARBA" id="ARBA00023136"/>
    </source>
</evidence>
<comment type="caution">
    <text evidence="9">The sequence shown here is derived from an EMBL/GenBank/DDBJ whole genome shotgun (WGS) entry which is preliminary data.</text>
</comment>
<keyword evidence="7 8" id="KW-0472">Membrane</keyword>
<evidence type="ECO:0000256" key="3">
    <source>
        <dbReference type="ARBA" id="ARBA00022448"/>
    </source>
</evidence>
<evidence type="ECO:0000256" key="4">
    <source>
        <dbReference type="ARBA" id="ARBA00022475"/>
    </source>
</evidence>
<organism evidence="9 10">
    <name type="scientific">Winogradskya consettensis</name>
    <dbReference type="NCBI Taxonomy" id="113560"/>
    <lineage>
        <taxon>Bacteria</taxon>
        <taxon>Bacillati</taxon>
        <taxon>Actinomycetota</taxon>
        <taxon>Actinomycetes</taxon>
        <taxon>Micromonosporales</taxon>
        <taxon>Micromonosporaceae</taxon>
        <taxon>Winogradskya</taxon>
    </lineage>
</organism>
<comment type="similarity">
    <text evidence="2">Belongs to the CorA metal ion transporter (MIT) (TC 1.A.35) family.</text>
</comment>
<dbReference type="InterPro" id="IPR002523">
    <property type="entry name" value="MgTranspt_CorA/ZnTranspt_ZntB"/>
</dbReference>
<dbReference type="InterPro" id="IPR045863">
    <property type="entry name" value="CorA_TM1_TM2"/>
</dbReference>
<dbReference type="GO" id="GO:0015087">
    <property type="term" value="F:cobalt ion transmembrane transporter activity"/>
    <property type="evidence" value="ECO:0007669"/>
    <property type="project" value="TreeGrafter"/>
</dbReference>